<reference evidence="2 3" key="1">
    <citation type="submission" date="2017-01" db="EMBL/GenBank/DDBJ databases">
        <authorList>
            <person name="Mah S.A."/>
            <person name="Swanson W.J."/>
            <person name="Moy G.W."/>
            <person name="Vacquier V.D."/>
        </authorList>
    </citation>
    <scope>NUCLEOTIDE SEQUENCE [LARGE SCALE GENOMIC DNA]</scope>
    <source>
        <strain evidence="2 3">CPCC 203464</strain>
    </source>
</reference>
<keyword evidence="3" id="KW-1185">Reference proteome</keyword>
<dbReference type="STRING" id="1344003.SAMN05445060_2851"/>
<dbReference type="AlphaFoldDB" id="A0A1N7GJ24"/>
<sequence>MADLAYVLIILAVFGVSVLVLRGVTGWMSR</sequence>
<proteinExistence type="predicted"/>
<organism evidence="2 3">
    <name type="scientific">Williamsia sterculiae</name>
    <dbReference type="NCBI Taxonomy" id="1344003"/>
    <lineage>
        <taxon>Bacteria</taxon>
        <taxon>Bacillati</taxon>
        <taxon>Actinomycetota</taxon>
        <taxon>Actinomycetes</taxon>
        <taxon>Mycobacteriales</taxon>
        <taxon>Nocardiaceae</taxon>
        <taxon>Williamsia</taxon>
    </lineage>
</organism>
<gene>
    <name evidence="2" type="ORF">SAMN05445060_2851</name>
</gene>
<keyword evidence="1" id="KW-1133">Transmembrane helix</keyword>
<evidence type="ECO:0000313" key="2">
    <source>
        <dbReference type="EMBL" id="SIS12594.1"/>
    </source>
</evidence>
<protein>
    <submittedName>
        <fullName evidence="2">Uncharacterized protein</fullName>
    </submittedName>
</protein>
<name>A0A1N7GJ24_9NOCA</name>
<feature type="transmembrane region" description="Helical" evidence="1">
    <location>
        <begin position="6"/>
        <end position="24"/>
    </location>
</feature>
<dbReference type="EMBL" id="FTNT01000008">
    <property type="protein sequence ID" value="SIS12594.1"/>
    <property type="molecule type" value="Genomic_DNA"/>
</dbReference>
<evidence type="ECO:0000256" key="1">
    <source>
        <dbReference type="SAM" id="Phobius"/>
    </source>
</evidence>
<dbReference type="Proteomes" id="UP000186218">
    <property type="component" value="Unassembled WGS sequence"/>
</dbReference>
<keyword evidence="1" id="KW-0472">Membrane</keyword>
<evidence type="ECO:0000313" key="3">
    <source>
        <dbReference type="Proteomes" id="UP000186218"/>
    </source>
</evidence>
<keyword evidence="1" id="KW-0812">Transmembrane</keyword>
<accession>A0A1N7GJ24</accession>